<feature type="modified residue" description="4-aspartylphosphate" evidence="13">
    <location>
        <position position="640"/>
    </location>
</feature>
<keyword evidence="10" id="KW-0902">Two-component regulatory system</keyword>
<accession>B4S6G3</accession>
<dbReference type="HOGENOM" id="CLU_000445_104_18_10"/>
<evidence type="ECO:0000313" key="19">
    <source>
        <dbReference type="Proteomes" id="UP000002725"/>
    </source>
</evidence>
<dbReference type="InterPro" id="IPR003661">
    <property type="entry name" value="HisK_dim/P_dom"/>
</dbReference>
<comment type="catalytic activity">
    <reaction evidence="1">
        <text>ATP + protein L-histidine = ADP + protein N-phospho-L-histidine.</text>
        <dbReference type="EC" id="2.7.13.3"/>
    </reaction>
</comment>
<feature type="domain" description="Response regulatory" evidence="16">
    <location>
        <begin position="591"/>
        <end position="713"/>
    </location>
</feature>
<proteinExistence type="predicted"/>
<evidence type="ECO:0000256" key="4">
    <source>
        <dbReference type="ARBA" id="ARBA00022475"/>
    </source>
</evidence>
<dbReference type="InterPro" id="IPR011006">
    <property type="entry name" value="CheY-like_superfamily"/>
</dbReference>
<evidence type="ECO:0000313" key="18">
    <source>
        <dbReference type="EMBL" id="ACF45718.1"/>
    </source>
</evidence>
<comment type="subcellular location">
    <subcellularLocation>
        <location evidence="2">Cell membrane</location>
        <topology evidence="2">Multi-pass membrane protein</topology>
    </subcellularLocation>
</comment>
<dbReference type="Gene3D" id="3.40.50.2300">
    <property type="match status" value="2"/>
</dbReference>
<dbReference type="KEGG" id="paa:Paes_0671"/>
<evidence type="ECO:0000256" key="5">
    <source>
        <dbReference type="ARBA" id="ARBA00022553"/>
    </source>
</evidence>
<dbReference type="Pfam" id="PF02518">
    <property type="entry name" value="HATPase_c"/>
    <property type="match status" value="1"/>
</dbReference>
<evidence type="ECO:0000259" key="17">
    <source>
        <dbReference type="PROSITE" id="PS50894"/>
    </source>
</evidence>
<dbReference type="AlphaFoldDB" id="B4S6G3"/>
<dbReference type="Pfam" id="PF01627">
    <property type="entry name" value="Hpt"/>
    <property type="match status" value="1"/>
</dbReference>
<dbReference type="SUPFAM" id="SSF55874">
    <property type="entry name" value="ATPase domain of HSP90 chaperone/DNA topoisomerase II/histidine kinase"/>
    <property type="match status" value="1"/>
</dbReference>
<dbReference type="GO" id="GO:0000155">
    <property type="term" value="F:phosphorelay sensor kinase activity"/>
    <property type="evidence" value="ECO:0007669"/>
    <property type="project" value="InterPro"/>
</dbReference>
<dbReference type="STRING" id="290512.Paes_0671"/>
<keyword evidence="6 14" id="KW-0812">Transmembrane</keyword>
<keyword evidence="19" id="KW-1185">Reference proteome</keyword>
<feature type="transmembrane region" description="Helical" evidence="14">
    <location>
        <begin position="60"/>
        <end position="79"/>
    </location>
</feature>
<dbReference type="CDD" id="cd00088">
    <property type="entry name" value="HPT"/>
    <property type="match status" value="1"/>
</dbReference>
<dbReference type="InterPro" id="IPR036641">
    <property type="entry name" value="HPT_dom_sf"/>
</dbReference>
<evidence type="ECO:0000256" key="6">
    <source>
        <dbReference type="ARBA" id="ARBA00022692"/>
    </source>
</evidence>
<dbReference type="SUPFAM" id="SSF52172">
    <property type="entry name" value="CheY-like"/>
    <property type="match status" value="2"/>
</dbReference>
<dbReference type="CDD" id="cd00082">
    <property type="entry name" value="HisKA"/>
    <property type="match status" value="1"/>
</dbReference>
<evidence type="ECO:0000259" key="15">
    <source>
        <dbReference type="PROSITE" id="PS50109"/>
    </source>
</evidence>
<dbReference type="PANTHER" id="PTHR45339:SF1">
    <property type="entry name" value="HYBRID SIGNAL TRANSDUCTION HISTIDINE KINASE J"/>
    <property type="match status" value="1"/>
</dbReference>
<dbReference type="Pfam" id="PF00072">
    <property type="entry name" value="Response_reg"/>
    <property type="match status" value="2"/>
</dbReference>
<evidence type="ECO:0000256" key="8">
    <source>
        <dbReference type="ARBA" id="ARBA00022840"/>
    </source>
</evidence>
<organism evidence="18 19">
    <name type="scientific">Prosthecochloris aestuarii (strain DSM 271 / SK 413)</name>
    <dbReference type="NCBI Taxonomy" id="290512"/>
    <lineage>
        <taxon>Bacteria</taxon>
        <taxon>Pseudomonadati</taxon>
        <taxon>Chlorobiota</taxon>
        <taxon>Chlorobiia</taxon>
        <taxon>Chlorobiales</taxon>
        <taxon>Chlorobiaceae</taxon>
        <taxon>Prosthecochloris</taxon>
    </lineage>
</organism>
<keyword evidence="4" id="KW-1003">Cell membrane</keyword>
<evidence type="ECO:0000256" key="11">
    <source>
        <dbReference type="ARBA" id="ARBA00023136"/>
    </source>
</evidence>
<feature type="transmembrane region" description="Helical" evidence="14">
    <location>
        <begin position="137"/>
        <end position="157"/>
    </location>
</feature>
<evidence type="ECO:0000259" key="16">
    <source>
        <dbReference type="PROSITE" id="PS50110"/>
    </source>
</evidence>
<feature type="domain" description="Histidine kinase" evidence="15">
    <location>
        <begin position="204"/>
        <end position="432"/>
    </location>
</feature>
<feature type="domain" description="Response regulatory" evidence="16">
    <location>
        <begin position="448"/>
        <end position="572"/>
    </location>
</feature>
<dbReference type="GO" id="GO:0005524">
    <property type="term" value="F:ATP binding"/>
    <property type="evidence" value="ECO:0007669"/>
    <property type="project" value="UniProtKB-KW"/>
</dbReference>
<dbReference type="InterPro" id="IPR005467">
    <property type="entry name" value="His_kinase_dom"/>
</dbReference>
<dbReference type="CDD" id="cd17546">
    <property type="entry name" value="REC_hyHK_CKI1_RcsC-like"/>
    <property type="match status" value="2"/>
</dbReference>
<keyword evidence="7" id="KW-0547">Nucleotide-binding</keyword>
<dbReference type="Gene3D" id="1.10.287.130">
    <property type="match status" value="1"/>
</dbReference>
<dbReference type="eggNOG" id="COG0745">
    <property type="taxonomic scope" value="Bacteria"/>
</dbReference>
<dbReference type="PROSITE" id="PS50894">
    <property type="entry name" value="HPT"/>
    <property type="match status" value="1"/>
</dbReference>
<keyword evidence="18" id="KW-0418">Kinase</keyword>
<dbReference type="SUPFAM" id="SSF47226">
    <property type="entry name" value="Histidine-containing phosphotransfer domain, HPT domain"/>
    <property type="match status" value="1"/>
</dbReference>
<gene>
    <name evidence="18" type="ordered locus">Paes_0671</name>
</gene>
<protein>
    <recommendedName>
        <fullName evidence="3">histidine kinase</fullName>
        <ecNumber evidence="3">2.7.13.3</ecNumber>
    </recommendedName>
</protein>
<dbReference type="InterPro" id="IPR008207">
    <property type="entry name" value="Sig_transdc_His_kin_Hpt_dom"/>
</dbReference>
<dbReference type="EC" id="2.7.13.3" evidence="3"/>
<evidence type="ECO:0000256" key="2">
    <source>
        <dbReference type="ARBA" id="ARBA00004651"/>
    </source>
</evidence>
<keyword evidence="11 14" id="KW-0472">Membrane</keyword>
<dbReference type="PANTHER" id="PTHR45339">
    <property type="entry name" value="HYBRID SIGNAL TRANSDUCTION HISTIDINE KINASE J"/>
    <property type="match status" value="1"/>
</dbReference>
<dbReference type="PROSITE" id="PS50109">
    <property type="entry name" value="HIS_KIN"/>
    <property type="match status" value="1"/>
</dbReference>
<dbReference type="eggNOG" id="COG0784">
    <property type="taxonomic scope" value="Bacteria"/>
</dbReference>
<dbReference type="PROSITE" id="PS50110">
    <property type="entry name" value="RESPONSE_REGULATORY"/>
    <property type="match status" value="2"/>
</dbReference>
<evidence type="ECO:0000256" key="14">
    <source>
        <dbReference type="SAM" id="Phobius"/>
    </source>
</evidence>
<evidence type="ECO:0000256" key="3">
    <source>
        <dbReference type="ARBA" id="ARBA00012438"/>
    </source>
</evidence>
<feature type="modified residue" description="4-aspartylphosphate" evidence="13">
    <location>
        <position position="497"/>
    </location>
</feature>
<dbReference type="eggNOG" id="COG2205">
    <property type="taxonomic scope" value="Bacteria"/>
</dbReference>
<dbReference type="EMBL" id="CP001108">
    <property type="protein sequence ID" value="ACF45718.1"/>
    <property type="molecule type" value="Genomic_DNA"/>
</dbReference>
<dbReference type="SMART" id="SM00387">
    <property type="entry name" value="HATPase_c"/>
    <property type="match status" value="1"/>
</dbReference>
<dbReference type="Gene3D" id="3.30.565.10">
    <property type="entry name" value="Histidine kinase-like ATPase, C-terminal domain"/>
    <property type="match status" value="1"/>
</dbReference>
<dbReference type="SMART" id="SM00448">
    <property type="entry name" value="REC"/>
    <property type="match status" value="2"/>
</dbReference>
<feature type="domain" description="HPt" evidence="17">
    <location>
        <begin position="760"/>
        <end position="857"/>
    </location>
</feature>
<feature type="transmembrane region" description="Helical" evidence="14">
    <location>
        <begin position="85"/>
        <end position="107"/>
    </location>
</feature>
<evidence type="ECO:0000256" key="12">
    <source>
        <dbReference type="PROSITE-ProRule" id="PRU00110"/>
    </source>
</evidence>
<dbReference type="Gene3D" id="1.20.120.160">
    <property type="entry name" value="HPT domain"/>
    <property type="match status" value="1"/>
</dbReference>
<keyword evidence="18" id="KW-0808">Transferase</keyword>
<feature type="transmembrane region" description="Helical" evidence="14">
    <location>
        <begin position="169"/>
        <end position="185"/>
    </location>
</feature>
<feature type="transmembrane region" description="Helical" evidence="14">
    <location>
        <begin position="31"/>
        <end position="53"/>
    </location>
</feature>
<dbReference type="InterPro" id="IPR003594">
    <property type="entry name" value="HATPase_dom"/>
</dbReference>
<dbReference type="PRINTS" id="PR00344">
    <property type="entry name" value="BCTRLSENSOR"/>
</dbReference>
<evidence type="ECO:0000256" key="1">
    <source>
        <dbReference type="ARBA" id="ARBA00000085"/>
    </source>
</evidence>
<evidence type="ECO:0000256" key="7">
    <source>
        <dbReference type="ARBA" id="ARBA00022741"/>
    </source>
</evidence>
<dbReference type="GO" id="GO:0005886">
    <property type="term" value="C:plasma membrane"/>
    <property type="evidence" value="ECO:0007669"/>
    <property type="project" value="UniProtKB-SubCell"/>
</dbReference>
<keyword evidence="8" id="KW-0067">ATP-binding</keyword>
<evidence type="ECO:0000256" key="10">
    <source>
        <dbReference type="ARBA" id="ARBA00023012"/>
    </source>
</evidence>
<dbReference type="eggNOG" id="COG2198">
    <property type="taxonomic scope" value="Bacteria"/>
</dbReference>
<evidence type="ECO:0000256" key="9">
    <source>
        <dbReference type="ARBA" id="ARBA00022989"/>
    </source>
</evidence>
<evidence type="ECO:0000256" key="13">
    <source>
        <dbReference type="PROSITE-ProRule" id="PRU00169"/>
    </source>
</evidence>
<dbReference type="InterPro" id="IPR036890">
    <property type="entry name" value="HATPase_C_sf"/>
</dbReference>
<dbReference type="InterPro" id="IPR004358">
    <property type="entry name" value="Sig_transdc_His_kin-like_C"/>
</dbReference>
<keyword evidence="5 13" id="KW-0597">Phosphoprotein</keyword>
<sequence length="857" mass="96590">MIRDDAMTKQSLQDMLWAKTRNTLEHAEPNIPVMGIFGLIGFPLFFYVWAYVFPQPYENLGFRLIIALLSIPWVLYHRLPSHFKAIFPVYMIISCWIMIPFFFSFMLLKNDWNMVWAISTMAGLSLLILLLNDWVLLTVLIVSAYAAAEISVSFLYGSTTGYADFQLEYIPLFLFGIVGSIIFSHKRQIAQQSKISLLHSLSGSIAHEMRNPLSTITNAMGSIQTILPDKPKAGEHNSHYNLSRSGLISLHSVIDESSEIVTRANKIIDSILASMQGKSIDPANFKRLSIKTTTSYAINSYSYASRDEKELIHDSTIDDFEFFGDKDLFSYVIFNLLKNALHYKNSPGFRIDIFSIKGPIDNIIKIRDTGPGIASGKLHMIFDSFYTSGKKGGIGLGLSFCKRVIEAFGGTIVCDSKEKEWTEFTITLPDYTSKETEKLKKNALSEKKILVVDDNATTRTFHSKLLTEWKCRVDQAINGVAAIQNITDNEYDLVLMDIEMPVLDGDEATQQIRSEIDTNASLEYYLKNVPIIGISSLPQETGRKRSINSGMNDFIPKPLTKNDIINLFEKYFFSEKNPVIYETSPCLEESTILLVDDNTTSRKFMSIMLERMGAHVIQAENGQEAIECLEQKTVDLVFMDMEMPVLNGVEATKIIRSGKPFTRFSKFRELPIIALTGNTDSKNIAIVKQSGMNAHLGKPVSKDDLVSVFCHWLKDKTSESSLPNNHSTANTTAMDTLLKDVEKEQILNSETIEMLRETGGNELLEELIRIYIDDAQKLIDGIVEAEKNNDNHALNQLSHTLKGSSGSVGAQKMHIFATHLNHLSKIGDQKDYSQWVSSLHRIFEETIVEFENLKTSN</sequence>
<keyword evidence="9 14" id="KW-1133">Transmembrane helix</keyword>
<dbReference type="InterPro" id="IPR001789">
    <property type="entry name" value="Sig_transdc_resp-reg_receiver"/>
</dbReference>
<feature type="modified residue" description="Phosphohistidine" evidence="12">
    <location>
        <position position="799"/>
    </location>
</feature>
<dbReference type="Proteomes" id="UP000002725">
    <property type="component" value="Chromosome"/>
</dbReference>
<reference evidence="18" key="1">
    <citation type="submission" date="2008-06" db="EMBL/GenBank/DDBJ databases">
        <title>Complete sequence of chromosome of Prosthecochloris aestuarii DSM 271.</title>
        <authorList>
            <consortium name="US DOE Joint Genome Institute"/>
            <person name="Lucas S."/>
            <person name="Copeland A."/>
            <person name="Lapidus A."/>
            <person name="Glavina del Rio T."/>
            <person name="Dalin E."/>
            <person name="Tice H."/>
            <person name="Bruce D."/>
            <person name="Goodwin L."/>
            <person name="Pitluck S."/>
            <person name="Schmutz J."/>
            <person name="Larimer F."/>
            <person name="Land M."/>
            <person name="Hauser L."/>
            <person name="Kyrpides N."/>
            <person name="Anderson I."/>
            <person name="Liu Z."/>
            <person name="Li T."/>
            <person name="Zhao F."/>
            <person name="Overmann J."/>
            <person name="Bryant D.A."/>
            <person name="Richardson P."/>
        </authorList>
    </citation>
    <scope>NUCLEOTIDE SEQUENCE [LARGE SCALE GENOMIC DNA]</scope>
    <source>
        <strain evidence="18">DSM 271</strain>
    </source>
</reference>
<name>B4S6G3_PROA2</name>
<feature type="transmembrane region" description="Helical" evidence="14">
    <location>
        <begin position="114"/>
        <end position="131"/>
    </location>
</feature>